<evidence type="ECO:0008006" key="2">
    <source>
        <dbReference type="Google" id="ProtNLM"/>
    </source>
</evidence>
<organism evidence="1">
    <name type="scientific">bioreactor metagenome</name>
    <dbReference type="NCBI Taxonomy" id="1076179"/>
    <lineage>
        <taxon>unclassified sequences</taxon>
        <taxon>metagenomes</taxon>
        <taxon>ecological metagenomes</taxon>
    </lineage>
</organism>
<accession>A0A644SWG0</accession>
<proteinExistence type="predicted"/>
<sequence length="97" mass="10624">MRIETMGKPEGCKLLRVSVELSDPAGSDSLIGWISVRGDFFAVPEEGFEALEKSLSGVRVRDMAEVFETQARKLEIKTLGISGQALQSLIEGNFHGR</sequence>
<name>A0A644SWG0_9ZZZZ</name>
<reference evidence="1" key="1">
    <citation type="submission" date="2019-08" db="EMBL/GenBank/DDBJ databases">
        <authorList>
            <person name="Kucharzyk K."/>
            <person name="Murdoch R.W."/>
            <person name="Higgins S."/>
            <person name="Loffler F."/>
        </authorList>
    </citation>
    <scope>NUCLEOTIDE SEQUENCE</scope>
</reference>
<protein>
    <recommendedName>
        <fullName evidence="2">Lipoate--protein ligase</fullName>
    </recommendedName>
</protein>
<gene>
    <name evidence="1" type="ORF">SDC9_04533</name>
</gene>
<evidence type="ECO:0000313" key="1">
    <source>
        <dbReference type="EMBL" id="MPL58986.1"/>
    </source>
</evidence>
<dbReference type="AlphaFoldDB" id="A0A644SWG0"/>
<dbReference type="EMBL" id="VSSQ01000008">
    <property type="protein sequence ID" value="MPL58986.1"/>
    <property type="molecule type" value="Genomic_DNA"/>
</dbReference>
<dbReference type="Gene3D" id="3.30.390.50">
    <property type="entry name" value="CO dehydrogenase flavoprotein, C-terminal domain"/>
    <property type="match status" value="1"/>
</dbReference>
<comment type="caution">
    <text evidence="1">The sequence shown here is derived from an EMBL/GenBank/DDBJ whole genome shotgun (WGS) entry which is preliminary data.</text>
</comment>